<proteinExistence type="predicted"/>
<dbReference type="EMBL" id="JAAOAQ010000390">
    <property type="protein sequence ID" value="KAF5550238.1"/>
    <property type="molecule type" value="Genomic_DNA"/>
</dbReference>
<sequence>MASARIVTGGRQFWPDGREKEVSQDLITQEQASATFAAGARLSRVTKLTVAHHQALLPLLLRLSATQTPGVDITVGHWKDFKMEIVAGWNSQQRASADPVPPKKKREDAHIHVGTLRVTLPLTKEQIKKGVTVQVKERRAGEPAHFGLTLNYETESILWTWRDENFQGVPADAVRINDHWTPVYFANKWIA</sequence>
<name>A0A8H5N388_9HYPO</name>
<evidence type="ECO:0000313" key="2">
    <source>
        <dbReference type="Proteomes" id="UP000582016"/>
    </source>
</evidence>
<keyword evidence="2" id="KW-1185">Reference proteome</keyword>
<organism evidence="1 2">
    <name type="scientific">Fusarium phyllophilum</name>
    <dbReference type="NCBI Taxonomy" id="47803"/>
    <lineage>
        <taxon>Eukaryota</taxon>
        <taxon>Fungi</taxon>
        <taxon>Dikarya</taxon>
        <taxon>Ascomycota</taxon>
        <taxon>Pezizomycotina</taxon>
        <taxon>Sordariomycetes</taxon>
        <taxon>Hypocreomycetidae</taxon>
        <taxon>Hypocreales</taxon>
        <taxon>Nectriaceae</taxon>
        <taxon>Fusarium</taxon>
        <taxon>Fusarium fujikuroi species complex</taxon>
    </lineage>
</organism>
<accession>A0A8H5N388</accession>
<comment type="caution">
    <text evidence="1">The sequence shown here is derived from an EMBL/GenBank/DDBJ whole genome shotgun (WGS) entry which is preliminary data.</text>
</comment>
<gene>
    <name evidence="1" type="ORF">FPHYL_9422</name>
</gene>
<dbReference type="AlphaFoldDB" id="A0A8H5N388"/>
<dbReference type="OrthoDB" id="5102752at2759"/>
<evidence type="ECO:0000313" key="1">
    <source>
        <dbReference type="EMBL" id="KAF5550238.1"/>
    </source>
</evidence>
<dbReference type="Proteomes" id="UP000582016">
    <property type="component" value="Unassembled WGS sequence"/>
</dbReference>
<reference evidence="1 2" key="1">
    <citation type="submission" date="2020-05" db="EMBL/GenBank/DDBJ databases">
        <title>Identification and distribution of gene clusters putatively required for synthesis of sphingolipid metabolism inhibitors in phylogenetically diverse species of the filamentous fungus Fusarium.</title>
        <authorList>
            <person name="Kim H.-S."/>
            <person name="Busman M."/>
            <person name="Brown D.W."/>
            <person name="Divon H."/>
            <person name="Uhlig S."/>
            <person name="Proctor R.H."/>
        </authorList>
    </citation>
    <scope>NUCLEOTIDE SEQUENCE [LARGE SCALE GENOMIC DNA]</scope>
    <source>
        <strain evidence="1 2">NRRL 13617</strain>
    </source>
</reference>
<protein>
    <submittedName>
        <fullName evidence="1">Uncharacterized protein</fullName>
    </submittedName>
</protein>